<dbReference type="Pfam" id="PF18647">
    <property type="entry name" value="Fungal_lectin_2"/>
    <property type="match status" value="1"/>
</dbReference>
<evidence type="ECO:0000313" key="4">
    <source>
        <dbReference type="Proteomes" id="UP000813385"/>
    </source>
</evidence>
<gene>
    <name evidence="3" type="ORF">B0T11DRAFT_252315</name>
</gene>
<dbReference type="InterPro" id="IPR001087">
    <property type="entry name" value="GDSL"/>
</dbReference>
<keyword evidence="4" id="KW-1185">Reference proteome</keyword>
<feature type="signal peptide" evidence="2">
    <location>
        <begin position="1"/>
        <end position="18"/>
    </location>
</feature>
<feature type="chain" id="PRO_5035431341" evidence="2">
    <location>
        <begin position="19"/>
        <end position="669"/>
    </location>
</feature>
<dbReference type="OrthoDB" id="1896086at2759"/>
<accession>A0A8K0TI88</accession>
<dbReference type="PANTHER" id="PTHR37981">
    <property type="entry name" value="LIPASE 2"/>
    <property type="match status" value="1"/>
</dbReference>
<dbReference type="InterPro" id="IPR036514">
    <property type="entry name" value="SGNH_hydro_sf"/>
</dbReference>
<dbReference type="SUPFAM" id="SSF52266">
    <property type="entry name" value="SGNH hydrolase"/>
    <property type="match status" value="1"/>
</dbReference>
<reference evidence="3" key="1">
    <citation type="journal article" date="2021" name="Nat. Commun.">
        <title>Genetic determinants of endophytism in the Arabidopsis root mycobiome.</title>
        <authorList>
            <person name="Mesny F."/>
            <person name="Miyauchi S."/>
            <person name="Thiergart T."/>
            <person name="Pickel B."/>
            <person name="Atanasova L."/>
            <person name="Karlsson M."/>
            <person name="Huettel B."/>
            <person name="Barry K.W."/>
            <person name="Haridas S."/>
            <person name="Chen C."/>
            <person name="Bauer D."/>
            <person name="Andreopoulos W."/>
            <person name="Pangilinan J."/>
            <person name="LaButti K."/>
            <person name="Riley R."/>
            <person name="Lipzen A."/>
            <person name="Clum A."/>
            <person name="Drula E."/>
            <person name="Henrissat B."/>
            <person name="Kohler A."/>
            <person name="Grigoriev I.V."/>
            <person name="Martin F.M."/>
            <person name="Hacquard S."/>
        </authorList>
    </citation>
    <scope>NUCLEOTIDE SEQUENCE</scope>
    <source>
        <strain evidence="3">MPI-CAGE-AT-0016</strain>
    </source>
</reference>
<dbReference type="Pfam" id="PF00657">
    <property type="entry name" value="Lipase_GDSL"/>
    <property type="match status" value="1"/>
</dbReference>
<dbReference type="Gene3D" id="3.40.50.1110">
    <property type="entry name" value="SGNH hydrolase"/>
    <property type="match status" value="1"/>
</dbReference>
<dbReference type="CDD" id="cd01823">
    <property type="entry name" value="SEST_like"/>
    <property type="match status" value="1"/>
</dbReference>
<name>A0A8K0TI88_9PEZI</name>
<proteinExistence type="predicted"/>
<organism evidence="3 4">
    <name type="scientific">Plectosphaerella cucumerina</name>
    <dbReference type="NCBI Taxonomy" id="40658"/>
    <lineage>
        <taxon>Eukaryota</taxon>
        <taxon>Fungi</taxon>
        <taxon>Dikarya</taxon>
        <taxon>Ascomycota</taxon>
        <taxon>Pezizomycotina</taxon>
        <taxon>Sordariomycetes</taxon>
        <taxon>Hypocreomycetidae</taxon>
        <taxon>Glomerellales</taxon>
        <taxon>Plectosphaerellaceae</taxon>
        <taxon>Plectosphaerella</taxon>
    </lineage>
</organism>
<keyword evidence="2" id="KW-0732">Signal</keyword>
<dbReference type="GO" id="GO:0006629">
    <property type="term" value="P:lipid metabolic process"/>
    <property type="evidence" value="ECO:0007669"/>
    <property type="project" value="TreeGrafter"/>
</dbReference>
<dbReference type="PANTHER" id="PTHR37981:SF1">
    <property type="entry name" value="SGNH HYDROLASE-TYPE ESTERASE DOMAIN-CONTAINING PROTEIN"/>
    <property type="match status" value="1"/>
</dbReference>
<protein>
    <submittedName>
        <fullName evidence="3">SGNH hydrolase-type esterase domain-containing protein</fullName>
    </submittedName>
</protein>
<sequence>MKSLILLSALGGLVHVQARSNRLNVSSGAGRDRLTPDSVELVRRADHDPTDFSWVNHLVAIGDSFTAGIGSGDQLGDFIHKHNDWACSRYDGSYPMMVYDKIGSGVDKFQYHACSGDRSEHIFKQAEDLDSDVDLLIMTAGGNDLCLAQMIKICIMIPLYSEENCNDVIAKAEENIDTILKDNLVQVLEAIDGKMADDGIVIYNGYAEYFEEDTDNCEEDQIWHVPKVGDGVIGLKLTKDRRRKFNSLVRGINRVIQEAIDEVKDGVDYHIGFANWDPWPREIDGQYCSSSSTGFYPDSEQPNLQFFKLNTHAEPGLHDELRRRQLEAAEALRSESVRRNIEKLRARSIYDSVLFKSPDPRASALHKLDRRAPSPPGCPGDDDPDTLPFPYNRLWDYFGLGAPDSVGKLFHPNLEGHRTIASFALAKAVDIRAEILDVESDVCGGNSEPVLTCWSDEGRKGYASADRLDEHYKGFCDGLSPDSGSDEWEDDESFDVGTPEEHQFWVKLDEGAGDLDKQDCKDAFKKIIHSCDGGSHNPMNWKYGGELQEGKFTYQINMKRNNRPTLIKEPYGTCKGTWYPFELSSVYKLKGAGWATYDWGQKGLLKHAKSCVGGGLTQWKFKYYDEPDDEGMEWEASFRTVVWVKRCFKNNGVQKAAGGLTDGCSGTDW</sequence>
<keyword evidence="3" id="KW-0378">Hydrolase</keyword>
<feature type="region of interest" description="Disordered" evidence="1">
    <location>
        <begin position="366"/>
        <end position="385"/>
    </location>
</feature>
<evidence type="ECO:0000256" key="1">
    <source>
        <dbReference type="SAM" id="MobiDB-lite"/>
    </source>
</evidence>
<dbReference type="EMBL" id="JAGPXD010000002">
    <property type="protein sequence ID" value="KAH7367191.1"/>
    <property type="molecule type" value="Genomic_DNA"/>
</dbReference>
<dbReference type="AlphaFoldDB" id="A0A8K0TI88"/>
<dbReference type="Proteomes" id="UP000813385">
    <property type="component" value="Unassembled WGS sequence"/>
</dbReference>
<evidence type="ECO:0000313" key="3">
    <source>
        <dbReference type="EMBL" id="KAH7367191.1"/>
    </source>
</evidence>
<dbReference type="GO" id="GO:0016788">
    <property type="term" value="F:hydrolase activity, acting on ester bonds"/>
    <property type="evidence" value="ECO:0007669"/>
    <property type="project" value="InterPro"/>
</dbReference>
<dbReference type="InterPro" id="IPR037460">
    <property type="entry name" value="SEST-like"/>
</dbReference>
<evidence type="ECO:0000256" key="2">
    <source>
        <dbReference type="SAM" id="SignalP"/>
    </source>
</evidence>
<comment type="caution">
    <text evidence="3">The sequence shown here is derived from an EMBL/GenBank/DDBJ whole genome shotgun (WGS) entry which is preliminary data.</text>
</comment>